<dbReference type="InterPro" id="IPR012886">
    <property type="entry name" value="Formiminotransferase_N"/>
</dbReference>
<dbReference type="InterPro" id="IPR037064">
    <property type="entry name" value="Formiminotransferase_N_sf"/>
</dbReference>
<proteinExistence type="predicted"/>
<accession>A0AAW1HZJ9</accession>
<dbReference type="Gene3D" id="3.30.990.10">
    <property type="entry name" value="Formiminotransferase, N-terminal subdomain"/>
    <property type="match status" value="1"/>
</dbReference>
<dbReference type="SUPFAM" id="SSF55116">
    <property type="entry name" value="Formiminotransferase domain of formiminotransferase-cyclodeaminase"/>
    <property type="match status" value="1"/>
</dbReference>
<comment type="caution">
    <text evidence="2">The sequence shown here is derived from an EMBL/GenBank/DDBJ whole genome shotgun (WGS) entry which is preliminary data.</text>
</comment>
<dbReference type="Proteomes" id="UP001443914">
    <property type="component" value="Unassembled WGS sequence"/>
</dbReference>
<dbReference type="GO" id="GO:0016740">
    <property type="term" value="F:transferase activity"/>
    <property type="evidence" value="ECO:0007669"/>
    <property type="project" value="InterPro"/>
</dbReference>
<dbReference type="GO" id="GO:0005542">
    <property type="term" value="F:folic acid binding"/>
    <property type="evidence" value="ECO:0007669"/>
    <property type="project" value="InterPro"/>
</dbReference>
<dbReference type="SMART" id="SM01222">
    <property type="entry name" value="FTCD_N"/>
    <property type="match status" value="1"/>
</dbReference>
<dbReference type="InterPro" id="IPR022384">
    <property type="entry name" value="FormiminoTrfase_cat_dom_sf"/>
</dbReference>
<dbReference type="PANTHER" id="PTHR12234:SF1">
    <property type="entry name" value="FORMIMINOTRANSFERASE N-TERMINAL SUBDOMAIN-CONTAINING PROTEIN"/>
    <property type="match status" value="1"/>
</dbReference>
<sequence>MRKKEMLKEMLVCCKVYISESRNKAALDAIERSVKIFNEAKIVNKFVDETYNRVGYTLVSKLPPEISANSCFLNEAALAMVASALKTIDFGSHSGSHPRLGVVDHICFHPLANASLEQTSRIARSLASDIGDLLADNLKCYFKLTIFTRSFRILMNGVTPIPRPTRRTSYLRSEKLTFTRNRCLTSLYKYSVKFLCPITKLADVDADEVIPRRRRD</sequence>
<evidence type="ECO:0000313" key="2">
    <source>
        <dbReference type="EMBL" id="KAK9682374.1"/>
    </source>
</evidence>
<gene>
    <name evidence="2" type="ORF">RND81_10G069300</name>
</gene>
<dbReference type="InterPro" id="IPR051623">
    <property type="entry name" value="FTCD"/>
</dbReference>
<reference evidence="2" key="1">
    <citation type="submission" date="2024-03" db="EMBL/GenBank/DDBJ databases">
        <title>WGS assembly of Saponaria officinalis var. Norfolk2.</title>
        <authorList>
            <person name="Jenkins J."/>
            <person name="Shu S."/>
            <person name="Grimwood J."/>
            <person name="Barry K."/>
            <person name="Goodstein D."/>
            <person name="Schmutz J."/>
            <person name="Leebens-Mack J."/>
            <person name="Osbourn A."/>
        </authorList>
    </citation>
    <scope>NUCLEOTIDE SEQUENCE [LARGE SCALE GENOMIC DNA]</scope>
    <source>
        <strain evidence="2">JIC</strain>
    </source>
</reference>
<evidence type="ECO:0000313" key="3">
    <source>
        <dbReference type="Proteomes" id="UP001443914"/>
    </source>
</evidence>
<keyword evidence="3" id="KW-1185">Reference proteome</keyword>
<evidence type="ECO:0000259" key="1">
    <source>
        <dbReference type="SMART" id="SM01222"/>
    </source>
</evidence>
<name>A0AAW1HZJ9_SAPOF</name>
<dbReference type="PANTHER" id="PTHR12234">
    <property type="entry name" value="FORMIMINOTRANSFERASE-CYCLODEAMINASE"/>
    <property type="match status" value="1"/>
</dbReference>
<dbReference type="Pfam" id="PF07837">
    <property type="entry name" value="FTCD_N"/>
    <property type="match status" value="1"/>
</dbReference>
<protein>
    <recommendedName>
        <fullName evidence="1">Formiminotransferase N-terminal subdomain domain-containing protein</fullName>
    </recommendedName>
</protein>
<organism evidence="2 3">
    <name type="scientific">Saponaria officinalis</name>
    <name type="common">Common soapwort</name>
    <name type="synonym">Lychnis saponaria</name>
    <dbReference type="NCBI Taxonomy" id="3572"/>
    <lineage>
        <taxon>Eukaryota</taxon>
        <taxon>Viridiplantae</taxon>
        <taxon>Streptophyta</taxon>
        <taxon>Embryophyta</taxon>
        <taxon>Tracheophyta</taxon>
        <taxon>Spermatophyta</taxon>
        <taxon>Magnoliopsida</taxon>
        <taxon>eudicotyledons</taxon>
        <taxon>Gunneridae</taxon>
        <taxon>Pentapetalae</taxon>
        <taxon>Caryophyllales</taxon>
        <taxon>Caryophyllaceae</taxon>
        <taxon>Caryophylleae</taxon>
        <taxon>Saponaria</taxon>
    </lineage>
</organism>
<dbReference type="AlphaFoldDB" id="A0AAW1HZJ9"/>
<dbReference type="EMBL" id="JBDFQZ010000010">
    <property type="protein sequence ID" value="KAK9682374.1"/>
    <property type="molecule type" value="Genomic_DNA"/>
</dbReference>
<feature type="domain" description="Formiminotransferase N-terminal subdomain" evidence="1">
    <location>
        <begin position="10"/>
        <end position="160"/>
    </location>
</feature>